<reference evidence="1" key="1">
    <citation type="submission" date="2020-07" db="EMBL/GenBank/DDBJ databases">
        <title>The High-quality genome of the commercially important snow crab, Chionoecetes opilio.</title>
        <authorList>
            <person name="Jeong J.-H."/>
            <person name="Ryu S."/>
        </authorList>
    </citation>
    <scope>NUCLEOTIDE SEQUENCE</scope>
    <source>
        <strain evidence="1">MADBK_172401_WGS</strain>
        <tissue evidence="1">Digestive gland</tissue>
    </source>
</reference>
<sequence length="115" mass="13104">MIDTEVPSEDCLQCQRHRDVRYAQVLFPTNGICSAFNVPRRWFDEADQPKQILPKLESKTMKSCPSLVEFPEPSSQSVHTSMTGQWPMCQARNENHFKTFMICESGFLGPNCASC</sequence>
<name>A0A8J4Y4W3_CHIOP</name>
<proteinExistence type="predicted"/>
<dbReference type="Proteomes" id="UP000770661">
    <property type="component" value="Unassembled WGS sequence"/>
</dbReference>
<organism evidence="1 2">
    <name type="scientific">Chionoecetes opilio</name>
    <name type="common">Atlantic snow crab</name>
    <name type="synonym">Cancer opilio</name>
    <dbReference type="NCBI Taxonomy" id="41210"/>
    <lineage>
        <taxon>Eukaryota</taxon>
        <taxon>Metazoa</taxon>
        <taxon>Ecdysozoa</taxon>
        <taxon>Arthropoda</taxon>
        <taxon>Crustacea</taxon>
        <taxon>Multicrustacea</taxon>
        <taxon>Malacostraca</taxon>
        <taxon>Eumalacostraca</taxon>
        <taxon>Eucarida</taxon>
        <taxon>Decapoda</taxon>
        <taxon>Pleocyemata</taxon>
        <taxon>Brachyura</taxon>
        <taxon>Eubrachyura</taxon>
        <taxon>Majoidea</taxon>
        <taxon>Majidae</taxon>
        <taxon>Chionoecetes</taxon>
    </lineage>
</organism>
<protein>
    <submittedName>
        <fullName evidence="1">Uncharacterized protein</fullName>
    </submittedName>
</protein>
<accession>A0A8J4Y4W3</accession>
<gene>
    <name evidence="1" type="ORF">GWK47_000865</name>
</gene>
<evidence type="ECO:0000313" key="1">
    <source>
        <dbReference type="EMBL" id="KAG0717351.1"/>
    </source>
</evidence>
<dbReference type="EMBL" id="JACEEZ010017781">
    <property type="protein sequence ID" value="KAG0717351.1"/>
    <property type="molecule type" value="Genomic_DNA"/>
</dbReference>
<evidence type="ECO:0000313" key="2">
    <source>
        <dbReference type="Proteomes" id="UP000770661"/>
    </source>
</evidence>
<dbReference type="AlphaFoldDB" id="A0A8J4Y4W3"/>
<comment type="caution">
    <text evidence="1">The sequence shown here is derived from an EMBL/GenBank/DDBJ whole genome shotgun (WGS) entry which is preliminary data.</text>
</comment>
<keyword evidence="2" id="KW-1185">Reference proteome</keyword>